<gene>
    <name evidence="2" type="ORF">KDW_19400</name>
</gene>
<dbReference type="EMBL" id="BKZW01000001">
    <property type="protein sequence ID" value="GER87778.1"/>
    <property type="molecule type" value="Genomic_DNA"/>
</dbReference>
<evidence type="ECO:0000313" key="3">
    <source>
        <dbReference type="Proteomes" id="UP000326912"/>
    </source>
</evidence>
<dbReference type="RefSeq" id="WP_162005097.1">
    <property type="nucleotide sequence ID" value="NZ_BKZW01000001.1"/>
</dbReference>
<keyword evidence="1" id="KW-0472">Membrane</keyword>
<keyword evidence="1" id="KW-1133">Transmembrane helix</keyword>
<organism evidence="2 3">
    <name type="scientific">Dictyobacter vulcani</name>
    <dbReference type="NCBI Taxonomy" id="2607529"/>
    <lineage>
        <taxon>Bacteria</taxon>
        <taxon>Bacillati</taxon>
        <taxon>Chloroflexota</taxon>
        <taxon>Ktedonobacteria</taxon>
        <taxon>Ktedonobacterales</taxon>
        <taxon>Dictyobacteraceae</taxon>
        <taxon>Dictyobacter</taxon>
    </lineage>
</organism>
<keyword evidence="1" id="KW-0812">Transmembrane</keyword>
<dbReference type="Proteomes" id="UP000326912">
    <property type="component" value="Unassembled WGS sequence"/>
</dbReference>
<feature type="transmembrane region" description="Helical" evidence="1">
    <location>
        <begin position="41"/>
        <end position="62"/>
    </location>
</feature>
<reference evidence="2 3" key="1">
    <citation type="submission" date="2019-10" db="EMBL/GenBank/DDBJ databases">
        <title>Dictyobacter vulcani sp. nov., within the class Ktedonobacteria, isolated from soil of volcanic Mt. Zao.</title>
        <authorList>
            <person name="Zheng Y."/>
            <person name="Wang C.M."/>
            <person name="Sakai Y."/>
            <person name="Abe K."/>
            <person name="Yokota A."/>
            <person name="Yabe S."/>
        </authorList>
    </citation>
    <scope>NUCLEOTIDE SEQUENCE [LARGE SCALE GENOMIC DNA]</scope>
    <source>
        <strain evidence="2 3">W12</strain>
    </source>
</reference>
<protein>
    <submittedName>
        <fullName evidence="2">Uncharacterized protein</fullName>
    </submittedName>
</protein>
<dbReference type="AlphaFoldDB" id="A0A5J4KEQ6"/>
<dbReference type="InterPro" id="IPR046492">
    <property type="entry name" value="DUF6585"/>
</dbReference>
<sequence length="261" mass="29459">MAQAPYTLPQSSLPDNVMQQAAQYQLGNFRKEYLPAFSNPLVIAGILVGSIVLDIAVLIWLAIALNRISFYLLAIPIIVLIWAINAFKHANWRIYVFAEGYIHTRGSQFDIFRWDQIQAVYVHIVQTRSRSGVKLTFQVRRNDGTLLKYGSAIKEVGELGTIIQESVTRVQLPRVIEAFNGGAQLPFGLLNVSRQGLNDGKKIIPWEQIDTIEVHQNKVALRQNGRVQTLGGVKVSELPNFNLLMSLVNYVVQGRRTQNYR</sequence>
<keyword evidence="3" id="KW-1185">Reference proteome</keyword>
<evidence type="ECO:0000313" key="2">
    <source>
        <dbReference type="EMBL" id="GER87778.1"/>
    </source>
</evidence>
<name>A0A5J4KEQ6_9CHLR</name>
<proteinExistence type="predicted"/>
<evidence type="ECO:0000256" key="1">
    <source>
        <dbReference type="SAM" id="Phobius"/>
    </source>
</evidence>
<comment type="caution">
    <text evidence="2">The sequence shown here is derived from an EMBL/GenBank/DDBJ whole genome shotgun (WGS) entry which is preliminary data.</text>
</comment>
<accession>A0A5J4KEQ6</accession>
<feature type="transmembrane region" description="Helical" evidence="1">
    <location>
        <begin position="68"/>
        <end position="87"/>
    </location>
</feature>
<dbReference type="Pfam" id="PF20226">
    <property type="entry name" value="DUF6585"/>
    <property type="match status" value="1"/>
</dbReference>